<reference evidence="2 3" key="2">
    <citation type="submission" date="2018-11" db="EMBL/GenBank/DDBJ databases">
        <authorList>
            <consortium name="Pathogen Informatics"/>
        </authorList>
    </citation>
    <scope>NUCLEOTIDE SEQUENCE [LARGE SCALE GENOMIC DNA]</scope>
    <source>
        <strain evidence="2">Dakar</strain>
        <strain evidence="3">Dakar, Senegal</strain>
    </source>
</reference>
<accession>A0A183JNW0</accession>
<evidence type="ECO:0000313" key="2">
    <source>
        <dbReference type="EMBL" id="VDO88684.1"/>
    </source>
</evidence>
<dbReference type="Proteomes" id="UP000279833">
    <property type="component" value="Unassembled WGS sequence"/>
</dbReference>
<feature type="compositionally biased region" description="Basic and acidic residues" evidence="1">
    <location>
        <begin position="48"/>
        <end position="69"/>
    </location>
</feature>
<gene>
    <name evidence="2" type="ORF">SCUD_LOCUS4396</name>
</gene>
<dbReference type="EMBL" id="UZAK01005814">
    <property type="protein sequence ID" value="VDO88684.1"/>
    <property type="molecule type" value="Genomic_DNA"/>
</dbReference>
<dbReference type="AlphaFoldDB" id="A0A183JNW0"/>
<name>A0A183JNW0_9TREM</name>
<proteinExistence type="predicted"/>
<feature type="region of interest" description="Disordered" evidence="1">
    <location>
        <begin position="38"/>
        <end position="77"/>
    </location>
</feature>
<evidence type="ECO:0000256" key="1">
    <source>
        <dbReference type="SAM" id="MobiDB-lite"/>
    </source>
</evidence>
<reference evidence="4" key="1">
    <citation type="submission" date="2016-06" db="UniProtKB">
        <authorList>
            <consortium name="WormBaseParasite"/>
        </authorList>
    </citation>
    <scope>IDENTIFICATION</scope>
</reference>
<organism evidence="4">
    <name type="scientific">Schistosoma curassoni</name>
    <dbReference type="NCBI Taxonomy" id="6186"/>
    <lineage>
        <taxon>Eukaryota</taxon>
        <taxon>Metazoa</taxon>
        <taxon>Spiralia</taxon>
        <taxon>Lophotrochozoa</taxon>
        <taxon>Platyhelminthes</taxon>
        <taxon>Trematoda</taxon>
        <taxon>Digenea</taxon>
        <taxon>Strigeidida</taxon>
        <taxon>Schistosomatoidea</taxon>
        <taxon>Schistosomatidae</taxon>
        <taxon>Schistosoma</taxon>
    </lineage>
</organism>
<sequence length="77" mass="9149">MISNSPLWKRIHQRPIEEEIINKLCMWTGYILMKSSNRTTKQAPTLNREGKQKGGRPENSLRWELEVHTKTKNSNWK</sequence>
<dbReference type="WBParaSite" id="SCUD_0000439601-mRNA-1">
    <property type="protein sequence ID" value="SCUD_0000439601-mRNA-1"/>
    <property type="gene ID" value="SCUD_0000439601"/>
</dbReference>
<evidence type="ECO:0000313" key="3">
    <source>
        <dbReference type="Proteomes" id="UP000279833"/>
    </source>
</evidence>
<evidence type="ECO:0000313" key="4">
    <source>
        <dbReference type="WBParaSite" id="SCUD_0000439601-mRNA-1"/>
    </source>
</evidence>
<keyword evidence="3" id="KW-1185">Reference proteome</keyword>
<protein>
    <submittedName>
        <fullName evidence="4">Ovule protein</fullName>
    </submittedName>
</protein>